<sequence>MLSSNRLPTDTCLTYAYWRGYLLLVWILAHMSTLMMSYLISHTLVGQFTFHLHVVCLNSYPYSNVDKFSSES</sequence>
<protein>
    <submittedName>
        <fullName evidence="2">Uncharacterized protein</fullName>
    </submittedName>
</protein>
<keyword evidence="1" id="KW-0472">Membrane</keyword>
<keyword evidence="1" id="KW-1133">Transmembrane helix</keyword>
<feature type="transmembrane region" description="Helical" evidence="1">
    <location>
        <begin position="20"/>
        <end position="40"/>
    </location>
</feature>
<proteinExistence type="predicted"/>
<accession>A0A2P2NLQ1</accession>
<dbReference type="AlphaFoldDB" id="A0A2P2NLQ1"/>
<organism evidence="2">
    <name type="scientific">Rhizophora mucronata</name>
    <name type="common">Asiatic mangrove</name>
    <dbReference type="NCBI Taxonomy" id="61149"/>
    <lineage>
        <taxon>Eukaryota</taxon>
        <taxon>Viridiplantae</taxon>
        <taxon>Streptophyta</taxon>
        <taxon>Embryophyta</taxon>
        <taxon>Tracheophyta</taxon>
        <taxon>Spermatophyta</taxon>
        <taxon>Magnoliopsida</taxon>
        <taxon>eudicotyledons</taxon>
        <taxon>Gunneridae</taxon>
        <taxon>Pentapetalae</taxon>
        <taxon>rosids</taxon>
        <taxon>fabids</taxon>
        <taxon>Malpighiales</taxon>
        <taxon>Rhizophoraceae</taxon>
        <taxon>Rhizophora</taxon>
    </lineage>
</organism>
<dbReference type="EMBL" id="GGEC01062846">
    <property type="protein sequence ID" value="MBX43330.1"/>
    <property type="molecule type" value="Transcribed_RNA"/>
</dbReference>
<name>A0A2P2NLQ1_RHIMU</name>
<keyword evidence="1" id="KW-0812">Transmembrane</keyword>
<evidence type="ECO:0000256" key="1">
    <source>
        <dbReference type="SAM" id="Phobius"/>
    </source>
</evidence>
<evidence type="ECO:0000313" key="2">
    <source>
        <dbReference type="EMBL" id="MBX43330.1"/>
    </source>
</evidence>
<reference evidence="2" key="1">
    <citation type="submission" date="2018-02" db="EMBL/GenBank/DDBJ databases">
        <title>Rhizophora mucronata_Transcriptome.</title>
        <authorList>
            <person name="Meera S.P."/>
            <person name="Sreeshan A."/>
            <person name="Augustine A."/>
        </authorList>
    </citation>
    <scope>NUCLEOTIDE SEQUENCE</scope>
    <source>
        <tissue evidence="2">Leaf</tissue>
    </source>
</reference>